<comment type="caution">
    <text evidence="2">The sequence shown here is derived from an EMBL/GenBank/DDBJ whole genome shotgun (WGS) entry which is preliminary data.</text>
</comment>
<keyword evidence="1" id="KW-1133">Transmembrane helix</keyword>
<dbReference type="EMBL" id="SMKX01000022">
    <property type="protein sequence ID" value="TDD60644.1"/>
    <property type="molecule type" value="Genomic_DNA"/>
</dbReference>
<reference evidence="2 3" key="1">
    <citation type="submission" date="2019-03" db="EMBL/GenBank/DDBJ databases">
        <title>Draft genome sequences of novel Actinobacteria.</title>
        <authorList>
            <person name="Sahin N."/>
            <person name="Ay H."/>
            <person name="Saygin H."/>
        </authorList>
    </citation>
    <scope>NUCLEOTIDE SEQUENCE [LARGE SCALE GENOMIC DNA]</scope>
    <source>
        <strain evidence="2 3">JCM 13523</strain>
    </source>
</reference>
<dbReference type="RefSeq" id="WP_132166968.1">
    <property type="nucleotide sequence ID" value="NZ_SMKX01000022.1"/>
</dbReference>
<name>A0A4R4ZRD9_9ACTN</name>
<keyword evidence="3" id="KW-1185">Reference proteome</keyword>
<evidence type="ECO:0000313" key="3">
    <source>
        <dbReference type="Proteomes" id="UP000295124"/>
    </source>
</evidence>
<accession>A0A4R4ZRD9</accession>
<feature type="transmembrane region" description="Helical" evidence="1">
    <location>
        <begin position="82"/>
        <end position="103"/>
    </location>
</feature>
<proteinExistence type="predicted"/>
<keyword evidence="1" id="KW-0812">Transmembrane</keyword>
<feature type="transmembrane region" description="Helical" evidence="1">
    <location>
        <begin position="58"/>
        <end position="75"/>
    </location>
</feature>
<keyword evidence="1" id="KW-0472">Membrane</keyword>
<evidence type="ECO:0000313" key="2">
    <source>
        <dbReference type="EMBL" id="TDD60644.1"/>
    </source>
</evidence>
<sequence length="146" mass="14623">MTEGRSVAAGDTRAPAGTALWALAAIVASAAVYLALLGWHAEKTLDPATGNETGPYDAWQVIVLAVVIALLAAIMGGAGKGWLAIITIPLTLTLMFAVDAATASNADGLWAIGALLVLIGSAAGVAAVSLLSQRYVPRAQGGRSGN</sequence>
<protein>
    <submittedName>
        <fullName evidence="2">Uncharacterized protein</fullName>
    </submittedName>
</protein>
<dbReference type="Proteomes" id="UP000295124">
    <property type="component" value="Unassembled WGS sequence"/>
</dbReference>
<dbReference type="AlphaFoldDB" id="A0A4R4ZRD9"/>
<feature type="transmembrane region" description="Helical" evidence="1">
    <location>
        <begin position="20"/>
        <end position="38"/>
    </location>
</feature>
<gene>
    <name evidence="2" type="ORF">E1263_10195</name>
</gene>
<organism evidence="2 3">
    <name type="scientific">Kribbella antibiotica</name>
    <dbReference type="NCBI Taxonomy" id="190195"/>
    <lineage>
        <taxon>Bacteria</taxon>
        <taxon>Bacillati</taxon>
        <taxon>Actinomycetota</taxon>
        <taxon>Actinomycetes</taxon>
        <taxon>Propionibacteriales</taxon>
        <taxon>Kribbellaceae</taxon>
        <taxon>Kribbella</taxon>
    </lineage>
</organism>
<evidence type="ECO:0000256" key="1">
    <source>
        <dbReference type="SAM" id="Phobius"/>
    </source>
</evidence>
<feature type="transmembrane region" description="Helical" evidence="1">
    <location>
        <begin position="109"/>
        <end position="131"/>
    </location>
</feature>